<feature type="transmembrane region" description="Helical" evidence="4">
    <location>
        <begin position="186"/>
        <end position="203"/>
    </location>
</feature>
<proteinExistence type="inferred from homology"/>
<feature type="transmembrane region" description="Helical" evidence="4">
    <location>
        <begin position="107"/>
        <end position="130"/>
    </location>
</feature>
<reference evidence="6" key="1">
    <citation type="submission" date="2020-07" db="EMBL/GenBank/DDBJ databases">
        <title>novel species isolated from the respiratory tract of Marmot.</title>
        <authorList>
            <person name="Zhang G."/>
        </authorList>
    </citation>
    <scope>NUCLEOTIDE SEQUENCE [LARGE SCALE GENOMIC DNA]</scope>
    <source>
        <strain evidence="6">686</strain>
    </source>
</reference>
<gene>
    <name evidence="5" type="ORF">H1R19_05490</name>
</gene>
<dbReference type="AlphaFoldDB" id="A0A7D7QIV2"/>
<keyword evidence="4" id="KW-0472">Membrane</keyword>
<keyword evidence="4" id="KW-0812">Transmembrane</keyword>
<dbReference type="Proteomes" id="UP000515663">
    <property type="component" value="Chromosome"/>
</dbReference>
<keyword evidence="6" id="KW-1185">Reference proteome</keyword>
<evidence type="ECO:0000256" key="2">
    <source>
        <dbReference type="ARBA" id="ARBA00022676"/>
    </source>
</evidence>
<keyword evidence="3 5" id="KW-0808">Transferase</keyword>
<dbReference type="KEGG" id="gji:H1R19_05490"/>
<feature type="transmembrane region" description="Helical" evidence="4">
    <location>
        <begin position="579"/>
        <end position="599"/>
    </location>
</feature>
<dbReference type="RefSeq" id="WP_219850785.1">
    <property type="nucleotide sequence ID" value="NZ_CP059491.1"/>
</dbReference>
<feature type="transmembrane region" description="Helical" evidence="4">
    <location>
        <begin position="520"/>
        <end position="539"/>
    </location>
</feature>
<accession>A0A7D7QIV2</accession>
<dbReference type="Pfam" id="PF13641">
    <property type="entry name" value="Glyco_tranf_2_3"/>
    <property type="match status" value="1"/>
</dbReference>
<dbReference type="PANTHER" id="PTHR43630:SF1">
    <property type="entry name" value="POLY-BETA-1,6-N-ACETYL-D-GLUCOSAMINE SYNTHASE"/>
    <property type="match status" value="1"/>
</dbReference>
<evidence type="ECO:0000256" key="3">
    <source>
        <dbReference type="ARBA" id="ARBA00022679"/>
    </source>
</evidence>
<evidence type="ECO:0000256" key="4">
    <source>
        <dbReference type="SAM" id="Phobius"/>
    </source>
</evidence>
<feature type="transmembrane region" description="Helical" evidence="4">
    <location>
        <begin position="78"/>
        <end position="100"/>
    </location>
</feature>
<feature type="transmembrane region" description="Helical" evidence="4">
    <location>
        <begin position="142"/>
        <end position="166"/>
    </location>
</feature>
<dbReference type="CDD" id="cd06423">
    <property type="entry name" value="CESA_like"/>
    <property type="match status" value="1"/>
</dbReference>
<feature type="transmembrane region" description="Helical" evidence="4">
    <location>
        <begin position="545"/>
        <end position="567"/>
    </location>
</feature>
<dbReference type="EMBL" id="CP059491">
    <property type="protein sequence ID" value="QMT02604.1"/>
    <property type="molecule type" value="Genomic_DNA"/>
</dbReference>
<dbReference type="InterPro" id="IPR029044">
    <property type="entry name" value="Nucleotide-diphossugar_trans"/>
</dbReference>
<name>A0A7D7QIV2_9ACTN</name>
<dbReference type="GO" id="GO:0016757">
    <property type="term" value="F:glycosyltransferase activity"/>
    <property type="evidence" value="ECO:0007669"/>
    <property type="project" value="UniProtKB-KW"/>
</dbReference>
<dbReference type="Gene3D" id="3.90.550.10">
    <property type="entry name" value="Spore Coat Polysaccharide Biosynthesis Protein SpsA, Chain A"/>
    <property type="match status" value="1"/>
</dbReference>
<evidence type="ECO:0000256" key="1">
    <source>
        <dbReference type="ARBA" id="ARBA00006739"/>
    </source>
</evidence>
<keyword evidence="4" id="KW-1133">Transmembrane helix</keyword>
<feature type="transmembrane region" description="Helical" evidence="4">
    <location>
        <begin position="223"/>
        <end position="246"/>
    </location>
</feature>
<evidence type="ECO:0000313" key="5">
    <source>
        <dbReference type="EMBL" id="QMT02604.1"/>
    </source>
</evidence>
<sequence length="621" mass="68039">MTAEPARIPEVEAAKEHFRSVDSTPVRYARPEPAARVNGFLLAFAGCSLIVQLTFTVLANTRVGNGNRDLVFFTGDGLYSLMPVRLFLLTFFIVFAFWIHSNLWRRLLIAVELVAGVLISSLLIDFAALMVGRFTSVTIEVFAQQVLTALLALVLFPIVLCTNAVLPPAGPLPKAARQKRIRWHSWVRLVIPLGVAFAVATWVEVHWVDQIGWMRSAALLGGVGPGVFLAQQAFIIQVALIGLVLVTRSRRRGMDFAPDLAILVPAHNEAHSIADTIAAAGEAARRYAGKVRIYVVDNLSTDDTIAVARAAIAANTDLVGEVLECREPGKAIALNSGIAQITEDFLVRIDADTIIGPSCLAVSMRHLADPDVGAVGGLPLPTERRTYIDRVRLIEVLLRHAFYQVGLNGFDGVMGVPGMLTVYRRAALDAAGPIVQGMNGEDTDICLRISAAGYRVIADPAVVYWSETPQSWAHLREQRTRWFRSIYHVAGHNRKMLLNTHSMAGAVTLPFQLASAARRAMFAPLLVAATIALLVFGPTFPGLRWVPVIATILGLPLLVAILVCMLARQWRALLYIPEYLTFRIIRSWFTLGAAMTLVFPPLEPRFRWGRAESVSAGEKRP</sequence>
<dbReference type="PANTHER" id="PTHR43630">
    <property type="entry name" value="POLY-BETA-1,6-N-ACETYL-D-GLUCOSAMINE SYNTHASE"/>
    <property type="match status" value="1"/>
</dbReference>
<dbReference type="SUPFAM" id="SSF53448">
    <property type="entry name" value="Nucleotide-diphospho-sugar transferases"/>
    <property type="match status" value="1"/>
</dbReference>
<comment type="similarity">
    <text evidence="1">Belongs to the glycosyltransferase 2 family.</text>
</comment>
<evidence type="ECO:0000313" key="6">
    <source>
        <dbReference type="Proteomes" id="UP000515663"/>
    </source>
</evidence>
<protein>
    <submittedName>
        <fullName evidence="5">Glycosyltransferase family 2 protein</fullName>
    </submittedName>
</protein>
<keyword evidence="2" id="KW-0328">Glycosyltransferase</keyword>
<feature type="transmembrane region" description="Helical" evidence="4">
    <location>
        <begin position="37"/>
        <end position="58"/>
    </location>
</feature>
<organism evidence="5 6">
    <name type="scientific">Gordonia jinghuaiqii</name>
    <dbReference type="NCBI Taxonomy" id="2758710"/>
    <lineage>
        <taxon>Bacteria</taxon>
        <taxon>Bacillati</taxon>
        <taxon>Actinomycetota</taxon>
        <taxon>Actinomycetes</taxon>
        <taxon>Mycobacteriales</taxon>
        <taxon>Gordoniaceae</taxon>
        <taxon>Gordonia</taxon>
    </lineage>
</organism>